<accession>A0A179B306</accession>
<dbReference type="EMBL" id="LVZK01000002">
    <property type="protein sequence ID" value="OAP85603.1"/>
    <property type="molecule type" value="Genomic_DNA"/>
</dbReference>
<protein>
    <submittedName>
        <fullName evidence="2">Lysophospholipase</fullName>
    </submittedName>
</protein>
<proteinExistence type="predicted"/>
<organism evidence="2 3">
    <name type="scientific">Peptidiphaga gingivicola</name>
    <dbReference type="NCBI Taxonomy" id="2741497"/>
    <lineage>
        <taxon>Bacteria</taxon>
        <taxon>Bacillati</taxon>
        <taxon>Actinomycetota</taxon>
        <taxon>Actinomycetes</taxon>
        <taxon>Actinomycetales</taxon>
        <taxon>Actinomycetaceae</taxon>
        <taxon>Peptidiphaga</taxon>
    </lineage>
</organism>
<evidence type="ECO:0000313" key="3">
    <source>
        <dbReference type="Proteomes" id="UP000078368"/>
    </source>
</evidence>
<dbReference type="OrthoDB" id="5196031at2"/>
<dbReference type="InterPro" id="IPR036514">
    <property type="entry name" value="SGNH_hydro_sf"/>
</dbReference>
<dbReference type="AlphaFoldDB" id="A0A179B306"/>
<dbReference type="Pfam" id="PF13472">
    <property type="entry name" value="Lipase_GDSL_2"/>
    <property type="match status" value="1"/>
</dbReference>
<dbReference type="RefSeq" id="WP_009200090.1">
    <property type="nucleotide sequence ID" value="NZ_LVZK01000002.1"/>
</dbReference>
<feature type="domain" description="SGNH hydrolase-type esterase" evidence="1">
    <location>
        <begin position="5"/>
        <end position="172"/>
    </location>
</feature>
<comment type="caution">
    <text evidence="2">The sequence shown here is derived from an EMBL/GenBank/DDBJ whole genome shotgun (WGS) entry which is preliminary data.</text>
</comment>
<dbReference type="SUPFAM" id="SSF52266">
    <property type="entry name" value="SGNH hydrolase"/>
    <property type="match status" value="1"/>
</dbReference>
<dbReference type="STRING" id="1823756.A4H34_08375"/>
<dbReference type="Proteomes" id="UP000078368">
    <property type="component" value="Unassembled WGS sequence"/>
</dbReference>
<gene>
    <name evidence="2" type="ORF">A4H34_08375</name>
</gene>
<evidence type="ECO:0000259" key="1">
    <source>
        <dbReference type="Pfam" id="PF13472"/>
    </source>
</evidence>
<reference evidence="2 3" key="1">
    <citation type="submission" date="2016-04" db="EMBL/GenBank/DDBJ databases">
        <title>Peptidophaga gingivicola gen. nov., sp. nov., isolated from human subgingival plaque.</title>
        <authorList>
            <person name="Beall C.J."/>
            <person name="Mokrzan E.M."/>
            <person name="Griffen A.L."/>
            <person name="Leys E.J."/>
        </authorList>
    </citation>
    <scope>NUCLEOTIDE SEQUENCE [LARGE SCALE GENOMIC DNA]</scope>
    <source>
        <strain evidence="2 3">BA112</strain>
    </source>
</reference>
<sequence>MAIFFIGDELVAGFGDARALGWTGRVMARTRSEPPLMPITLAVPGEDTAALAKRWGDEVARRLRHDEDNRLIIGLGSHDLDSGQTLARARLHLANILDAAARMKLRSFIVGPPPRREVPFKIQLDLSKAFGDVCARRDLPYVDTFTPLVEHEQWNTDLSMSSGYEPRQAGYGLIAWLVLHNGWNDWLGVPAVGAS</sequence>
<evidence type="ECO:0000313" key="2">
    <source>
        <dbReference type="EMBL" id="OAP85603.1"/>
    </source>
</evidence>
<name>A0A179B306_9ACTO</name>
<dbReference type="InterPro" id="IPR013830">
    <property type="entry name" value="SGNH_hydro"/>
</dbReference>
<dbReference type="Gene3D" id="3.40.50.1110">
    <property type="entry name" value="SGNH hydrolase"/>
    <property type="match status" value="1"/>
</dbReference>
<keyword evidence="3" id="KW-1185">Reference proteome</keyword>